<evidence type="ECO:0000256" key="5">
    <source>
        <dbReference type="SAM" id="SignalP"/>
    </source>
</evidence>
<feature type="chain" id="PRO_5005327215" evidence="5">
    <location>
        <begin position="23"/>
        <end position="264"/>
    </location>
</feature>
<protein>
    <submittedName>
        <fullName evidence="8 9">TIL domain-containing protein</fullName>
    </submittedName>
</protein>
<dbReference type="PANTHER" id="PTHR23259:SF70">
    <property type="entry name" value="ACCESSORY GLAND PROTEIN ACP62F-RELATED"/>
    <property type="match status" value="1"/>
</dbReference>
<feature type="signal peptide" evidence="5">
    <location>
        <begin position="1"/>
        <end position="22"/>
    </location>
</feature>
<keyword evidence="3" id="KW-0722">Serine protease inhibitor</keyword>
<evidence type="ECO:0000259" key="6">
    <source>
        <dbReference type="Pfam" id="PF01826"/>
    </source>
</evidence>
<keyword evidence="4" id="KW-1015">Disulfide bond</keyword>
<dbReference type="WBParaSite" id="TCONS_00013074.p1">
    <property type="protein sequence ID" value="TCONS_00013074.p1"/>
    <property type="gene ID" value="XLOC_008870"/>
</dbReference>
<accession>A0A0K0DZT4</accession>
<proteinExistence type="inferred from homology"/>
<name>A0A0K0DZT4_STRER</name>
<dbReference type="InterPro" id="IPR036084">
    <property type="entry name" value="Ser_inhib-like_sf"/>
</dbReference>
<organism evidence="8">
    <name type="scientific">Strongyloides stercoralis</name>
    <name type="common">Threadworm</name>
    <dbReference type="NCBI Taxonomy" id="6248"/>
    <lineage>
        <taxon>Eukaryota</taxon>
        <taxon>Metazoa</taxon>
        <taxon>Ecdysozoa</taxon>
        <taxon>Nematoda</taxon>
        <taxon>Chromadorea</taxon>
        <taxon>Rhabditida</taxon>
        <taxon>Tylenchina</taxon>
        <taxon>Panagrolaimomorpha</taxon>
        <taxon>Strongyloidoidea</taxon>
        <taxon>Strongyloididae</taxon>
        <taxon>Strongyloides</taxon>
    </lineage>
</organism>
<dbReference type="InterPro" id="IPR002919">
    <property type="entry name" value="TIL_dom"/>
</dbReference>
<keyword evidence="2" id="KW-0646">Protease inhibitor</keyword>
<feature type="domain" description="TIL" evidence="6">
    <location>
        <begin position="25"/>
        <end position="81"/>
    </location>
</feature>
<dbReference type="Pfam" id="PF01826">
    <property type="entry name" value="TIL"/>
    <property type="match status" value="3"/>
</dbReference>
<evidence type="ECO:0000256" key="1">
    <source>
        <dbReference type="ARBA" id="ARBA00007611"/>
    </source>
</evidence>
<dbReference type="AlphaFoldDB" id="A0A0K0DZT4"/>
<dbReference type="Gene3D" id="2.10.25.10">
    <property type="entry name" value="Laminin"/>
    <property type="match status" value="3"/>
</dbReference>
<keyword evidence="5" id="KW-0732">Signal</keyword>
<dbReference type="STRING" id="6248.A0A0K0DZT4"/>
<feature type="domain" description="TIL" evidence="6">
    <location>
        <begin position="178"/>
        <end position="234"/>
    </location>
</feature>
<keyword evidence="7" id="KW-1185">Reference proteome</keyword>
<sequence length="264" mass="29948">MYFQQFSLTLLLFMSFASVVLSGICPKHMKLSTCYSTCPERCDNSLNNGKKCRVKCHKLKCVCKKGYVLKNKYECVKKRKCPQNTTTTTTTFTSTTASPRTTPACPPNSYYTRCISRCQKTCNDPENLFKLCTRECVGQGCVCREPYVLNDKKECVLYKDCNKKPETMPTTTEPDQTCPANMVFTTCLSACPARCSDDPTKPKICTLNCLGQGCECKEDFVLDDNNNCVERSQCKNDTSIPPTTRRFILHYIKKTISSFLLYIF</sequence>
<dbReference type="GO" id="GO:0004867">
    <property type="term" value="F:serine-type endopeptidase inhibitor activity"/>
    <property type="evidence" value="ECO:0007669"/>
    <property type="project" value="UniProtKB-KW"/>
</dbReference>
<dbReference type="PANTHER" id="PTHR23259">
    <property type="entry name" value="RIDDLE"/>
    <property type="match status" value="1"/>
</dbReference>
<evidence type="ECO:0000313" key="8">
    <source>
        <dbReference type="WBParaSite" id="SSTP_0000274500.1"/>
    </source>
</evidence>
<comment type="similarity">
    <text evidence="1">Belongs to the serine protease inhibitor-like (TIL domain-containing) family.</text>
</comment>
<dbReference type="Proteomes" id="UP000035681">
    <property type="component" value="Unplaced"/>
</dbReference>
<evidence type="ECO:0000256" key="3">
    <source>
        <dbReference type="ARBA" id="ARBA00022900"/>
    </source>
</evidence>
<dbReference type="WBParaSite" id="SSTP_0000274500.1">
    <property type="protein sequence ID" value="SSTP_0000274500.1"/>
    <property type="gene ID" value="SSTP_0000274500"/>
</dbReference>
<evidence type="ECO:0000313" key="9">
    <source>
        <dbReference type="WBParaSite" id="TCONS_00013074.p1"/>
    </source>
</evidence>
<dbReference type="SUPFAM" id="SSF57567">
    <property type="entry name" value="Serine protease inhibitors"/>
    <property type="match status" value="3"/>
</dbReference>
<evidence type="ECO:0000313" key="7">
    <source>
        <dbReference type="Proteomes" id="UP000035681"/>
    </source>
</evidence>
<evidence type="ECO:0000256" key="4">
    <source>
        <dbReference type="ARBA" id="ARBA00023157"/>
    </source>
</evidence>
<dbReference type="CDD" id="cd19941">
    <property type="entry name" value="TIL"/>
    <property type="match status" value="3"/>
</dbReference>
<reference evidence="8" key="1">
    <citation type="submission" date="2015-08" db="UniProtKB">
        <authorList>
            <consortium name="WormBaseParasite"/>
        </authorList>
    </citation>
    <scope>IDENTIFICATION</scope>
</reference>
<evidence type="ECO:0000256" key="2">
    <source>
        <dbReference type="ARBA" id="ARBA00022690"/>
    </source>
</evidence>
<feature type="domain" description="TIL" evidence="6">
    <location>
        <begin position="105"/>
        <end position="161"/>
    </location>
</feature>
<dbReference type="FunFam" id="2.10.25.10:FF:000055">
    <property type="entry name" value="alpha-tectorin isoform X1"/>
    <property type="match status" value="1"/>
</dbReference>
<dbReference type="InterPro" id="IPR051368">
    <property type="entry name" value="SerProtInhib-TIL_Domain"/>
</dbReference>